<keyword evidence="2" id="KW-0472">Membrane</keyword>
<proteinExistence type="predicted"/>
<name>A0A540X926_9BACT</name>
<evidence type="ECO:0000259" key="4">
    <source>
        <dbReference type="Pfam" id="PF19829"/>
    </source>
</evidence>
<dbReference type="InterPro" id="IPR046277">
    <property type="entry name" value="DUF6310"/>
</dbReference>
<dbReference type="OrthoDB" id="5524143at2"/>
<feature type="chain" id="PRO_5021919053" description="DUF6310 domain-containing protein" evidence="3">
    <location>
        <begin position="22"/>
        <end position="306"/>
    </location>
</feature>
<feature type="transmembrane region" description="Helical" evidence="2">
    <location>
        <begin position="92"/>
        <end position="125"/>
    </location>
</feature>
<feature type="region of interest" description="Disordered" evidence="1">
    <location>
        <begin position="143"/>
        <end position="201"/>
    </location>
</feature>
<gene>
    <name evidence="5" type="ORF">FJV41_01210</name>
</gene>
<dbReference type="PROSITE" id="PS51257">
    <property type="entry name" value="PROKAR_LIPOPROTEIN"/>
    <property type="match status" value="1"/>
</dbReference>
<accession>A0A540X926</accession>
<reference evidence="5 6" key="1">
    <citation type="submission" date="2019-06" db="EMBL/GenBank/DDBJ databases">
        <authorList>
            <person name="Livingstone P."/>
            <person name="Whitworth D."/>
        </authorList>
    </citation>
    <scope>NUCLEOTIDE SEQUENCE [LARGE SCALE GENOMIC DNA]</scope>
    <source>
        <strain evidence="5 6">AM401</strain>
    </source>
</reference>
<keyword evidence="3" id="KW-0732">Signal</keyword>
<sequence length="306" mass="33442">MPLRLRSCLSLLLLLSSCATSAPSPSVLVPRSRRLANLQRAATLPWSDEGRCVVKEASQPWPVMVEQCFHVLDRERIRFQDPTGRCAMASTGAVVVGIGICILAAPEIVVGAVIITGAVVVAVVIKEALDAYELRRGHSEQAKPVFQTGSSLKEPVVERSPKPESSGQDGPPTMPPVSLEQERRPDCTPRPVPHLGGDALHNRCADRVPRNGFPGSDVLVNGKRFDALQAGERVLWEVKTDNFDTFSVYLQRIVPGKQVAELRRERALALSCGFDFRVGVRSAEHKDALEVEAPELEGIIVVMEWC</sequence>
<dbReference type="Pfam" id="PF19829">
    <property type="entry name" value="DUF6310"/>
    <property type="match status" value="1"/>
</dbReference>
<evidence type="ECO:0000256" key="1">
    <source>
        <dbReference type="SAM" id="MobiDB-lite"/>
    </source>
</evidence>
<dbReference type="EMBL" id="VIFM01000003">
    <property type="protein sequence ID" value="TQF17796.1"/>
    <property type="molecule type" value="Genomic_DNA"/>
</dbReference>
<keyword evidence="2" id="KW-1133">Transmembrane helix</keyword>
<evidence type="ECO:0000256" key="2">
    <source>
        <dbReference type="SAM" id="Phobius"/>
    </source>
</evidence>
<keyword evidence="2" id="KW-0812">Transmembrane</keyword>
<dbReference type="Proteomes" id="UP000315369">
    <property type="component" value="Unassembled WGS sequence"/>
</dbReference>
<evidence type="ECO:0000313" key="6">
    <source>
        <dbReference type="Proteomes" id="UP000315369"/>
    </source>
</evidence>
<protein>
    <recommendedName>
        <fullName evidence="4">DUF6310 domain-containing protein</fullName>
    </recommendedName>
</protein>
<dbReference type="AlphaFoldDB" id="A0A540X926"/>
<organism evidence="5 6">
    <name type="scientific">Myxococcus llanfairpwllgwyngyllgogerychwyrndrobwllllantysiliogogogochensis</name>
    <dbReference type="NCBI Taxonomy" id="2590453"/>
    <lineage>
        <taxon>Bacteria</taxon>
        <taxon>Pseudomonadati</taxon>
        <taxon>Myxococcota</taxon>
        <taxon>Myxococcia</taxon>
        <taxon>Myxococcales</taxon>
        <taxon>Cystobacterineae</taxon>
        <taxon>Myxococcaceae</taxon>
        <taxon>Myxococcus</taxon>
    </lineage>
</organism>
<evidence type="ECO:0000313" key="5">
    <source>
        <dbReference type="EMBL" id="TQF17796.1"/>
    </source>
</evidence>
<comment type="caution">
    <text evidence="5">The sequence shown here is derived from an EMBL/GenBank/DDBJ whole genome shotgun (WGS) entry which is preliminary data.</text>
</comment>
<feature type="domain" description="DUF6310" evidence="4">
    <location>
        <begin position="180"/>
        <end position="306"/>
    </location>
</feature>
<keyword evidence="6" id="KW-1185">Reference proteome</keyword>
<evidence type="ECO:0000256" key="3">
    <source>
        <dbReference type="SAM" id="SignalP"/>
    </source>
</evidence>
<feature type="signal peptide" evidence="3">
    <location>
        <begin position="1"/>
        <end position="21"/>
    </location>
</feature>